<dbReference type="InterPro" id="IPR029063">
    <property type="entry name" value="SAM-dependent_MTases_sf"/>
</dbReference>
<dbReference type="InterPro" id="IPR007848">
    <property type="entry name" value="Small_mtfrase_dom"/>
</dbReference>
<dbReference type="CDD" id="cd02440">
    <property type="entry name" value="AdoMet_MTases"/>
    <property type="match status" value="1"/>
</dbReference>
<dbReference type="GO" id="GO:0008757">
    <property type="term" value="F:S-adenosylmethionine-dependent methyltransferase activity"/>
    <property type="evidence" value="ECO:0007669"/>
    <property type="project" value="UniProtKB-ARBA"/>
</dbReference>
<feature type="domain" description="Methyltransferase small" evidence="3">
    <location>
        <begin position="47"/>
        <end position="129"/>
    </location>
</feature>
<dbReference type="Pfam" id="PF05175">
    <property type="entry name" value="MTS"/>
    <property type="match status" value="1"/>
</dbReference>
<proteinExistence type="inferred from homology"/>
<dbReference type="SUPFAM" id="SSF53335">
    <property type="entry name" value="S-adenosyl-L-methionine-dependent methyltransferases"/>
    <property type="match status" value="1"/>
</dbReference>
<dbReference type="GO" id="GO:0032259">
    <property type="term" value="P:methylation"/>
    <property type="evidence" value="ECO:0007669"/>
    <property type="project" value="UniProtKB-KW"/>
</dbReference>
<organism evidence="4 5">
    <name type="scientific">Methanofollis fontis</name>
    <dbReference type="NCBI Taxonomy" id="2052832"/>
    <lineage>
        <taxon>Archaea</taxon>
        <taxon>Methanobacteriati</taxon>
        <taxon>Methanobacteriota</taxon>
        <taxon>Stenosarchaea group</taxon>
        <taxon>Methanomicrobia</taxon>
        <taxon>Methanomicrobiales</taxon>
        <taxon>Methanomicrobiaceae</taxon>
        <taxon>Methanofollis</taxon>
    </lineage>
</organism>
<evidence type="ECO:0000259" key="3">
    <source>
        <dbReference type="Pfam" id="PF05175"/>
    </source>
</evidence>
<dbReference type="InterPro" id="IPR051720">
    <property type="entry name" value="rRNA_MeTrfase/Polyamine_Synth"/>
</dbReference>
<evidence type="ECO:0000256" key="1">
    <source>
        <dbReference type="ARBA" id="ARBA00009741"/>
    </source>
</evidence>
<dbReference type="RefSeq" id="WP_130647517.1">
    <property type="nucleotide sequence ID" value="NZ_PGCL01000005.1"/>
</dbReference>
<name>A0A483CSP4_9EURY</name>
<evidence type="ECO:0000256" key="2">
    <source>
        <dbReference type="ARBA" id="ARBA00041374"/>
    </source>
</evidence>
<dbReference type="InterPro" id="IPR002052">
    <property type="entry name" value="DNA_methylase_N6_adenine_CS"/>
</dbReference>
<accession>A0A483CSP4</accession>
<comment type="similarity">
    <text evidence="1">Belongs to the methyltransferase superfamily. PrmA family.</text>
</comment>
<dbReference type="GO" id="GO:0003676">
    <property type="term" value="F:nucleic acid binding"/>
    <property type="evidence" value="ECO:0007669"/>
    <property type="project" value="InterPro"/>
</dbReference>
<sequence>MRLRHLEMALQRLSGFPAPRPELEQYATPAVVAARLLYHAAGEGAIRECRVLDLGCGTGVLAGGAALLGAETVAGIDCDRGALGVARKNAAALGVDLDLIRGEVGGRFPIRADTFDTVVMNPPFGAQRRHADRPFIDCALSTAPVVYGIFNAGSRRFVERYIGDRAMITAAVGGAFTIPRTFSFHRREAVEIAVEVLRIERGAGC</sequence>
<dbReference type="OrthoDB" id="31271at2157"/>
<evidence type="ECO:0000313" key="5">
    <source>
        <dbReference type="Proteomes" id="UP000292580"/>
    </source>
</evidence>
<dbReference type="AlphaFoldDB" id="A0A483CSP4"/>
<gene>
    <name evidence="4" type="ORF">CUJ86_10415</name>
</gene>
<dbReference type="Gene3D" id="3.40.50.150">
    <property type="entry name" value="Vaccinia Virus protein VP39"/>
    <property type="match status" value="1"/>
</dbReference>
<dbReference type="PANTHER" id="PTHR23290">
    <property type="entry name" value="RRNA N6-ADENOSINE-METHYLTRANSFERASE METTL5"/>
    <property type="match status" value="1"/>
</dbReference>
<dbReference type="PANTHER" id="PTHR23290:SF0">
    <property type="entry name" value="RRNA N6-ADENOSINE-METHYLTRANSFERASE METTL5"/>
    <property type="match status" value="1"/>
</dbReference>
<evidence type="ECO:0000313" key="4">
    <source>
        <dbReference type="EMBL" id="TAJ43538.1"/>
    </source>
</evidence>
<dbReference type="Proteomes" id="UP000292580">
    <property type="component" value="Unassembled WGS sequence"/>
</dbReference>
<protein>
    <recommendedName>
        <fullName evidence="2">Methyltransferase-like protein 5</fullName>
    </recommendedName>
</protein>
<reference evidence="4 5" key="1">
    <citation type="submission" date="2017-11" db="EMBL/GenBank/DDBJ databases">
        <title>Isolation and Characterization of Methanofollis Species from Methane Seep Offshore SW Taiwan.</title>
        <authorList>
            <person name="Teng N.-H."/>
            <person name="Lai M.-C."/>
            <person name="Chen S.-C."/>
        </authorList>
    </citation>
    <scope>NUCLEOTIDE SEQUENCE [LARGE SCALE GENOMIC DNA]</scope>
    <source>
        <strain evidence="4 5">FWC-SCC2</strain>
    </source>
</reference>
<keyword evidence="4" id="KW-0489">Methyltransferase</keyword>
<dbReference type="PROSITE" id="PS00092">
    <property type="entry name" value="N6_MTASE"/>
    <property type="match status" value="1"/>
</dbReference>
<keyword evidence="5" id="KW-1185">Reference proteome</keyword>
<comment type="caution">
    <text evidence="4">The sequence shown here is derived from an EMBL/GenBank/DDBJ whole genome shotgun (WGS) entry which is preliminary data.</text>
</comment>
<keyword evidence="4" id="KW-0808">Transferase</keyword>
<dbReference type="EMBL" id="PGCL01000005">
    <property type="protein sequence ID" value="TAJ43538.1"/>
    <property type="molecule type" value="Genomic_DNA"/>
</dbReference>